<dbReference type="EMBL" id="CADCTO010000163">
    <property type="protein sequence ID" value="CAA9236517.1"/>
    <property type="molecule type" value="Genomic_DNA"/>
</dbReference>
<name>A0A6J4HXY1_9BACT</name>
<dbReference type="InterPro" id="IPR011250">
    <property type="entry name" value="OMP/PagP_B-barrel"/>
</dbReference>
<accession>A0A6J4HXY1</accession>
<feature type="region of interest" description="Disordered" evidence="1">
    <location>
        <begin position="29"/>
        <end position="50"/>
    </location>
</feature>
<proteinExistence type="predicted"/>
<organism evidence="3">
    <name type="scientific">uncultured Armatimonadetes bacterium</name>
    <dbReference type="NCBI Taxonomy" id="157466"/>
    <lineage>
        <taxon>Bacteria</taxon>
        <taxon>Bacillati</taxon>
        <taxon>Armatimonadota</taxon>
        <taxon>environmental samples</taxon>
    </lineage>
</organism>
<evidence type="ECO:0000313" key="3">
    <source>
        <dbReference type="EMBL" id="CAA9236517.1"/>
    </source>
</evidence>
<feature type="signal peptide" evidence="2">
    <location>
        <begin position="1"/>
        <end position="27"/>
    </location>
</feature>
<dbReference type="SUPFAM" id="SSF56925">
    <property type="entry name" value="OMPA-like"/>
    <property type="match status" value="1"/>
</dbReference>
<keyword evidence="2" id="KW-0732">Signal</keyword>
<evidence type="ECO:0008006" key="4">
    <source>
        <dbReference type="Google" id="ProtNLM"/>
    </source>
</evidence>
<feature type="compositionally biased region" description="Low complexity" evidence="1">
    <location>
        <begin position="29"/>
        <end position="42"/>
    </location>
</feature>
<feature type="chain" id="PRO_5027110526" description="Outer membrane protein beta-barrel domain-containing protein" evidence="2">
    <location>
        <begin position="28"/>
        <end position="199"/>
    </location>
</feature>
<gene>
    <name evidence="3" type="ORF">AVDCRST_MAG63-1222</name>
</gene>
<reference evidence="3" key="1">
    <citation type="submission" date="2020-02" db="EMBL/GenBank/DDBJ databases">
        <authorList>
            <person name="Meier V. D."/>
        </authorList>
    </citation>
    <scope>NUCLEOTIDE SEQUENCE</scope>
    <source>
        <strain evidence="3">AVDCRST_MAG63</strain>
    </source>
</reference>
<protein>
    <recommendedName>
        <fullName evidence="4">Outer membrane protein beta-barrel domain-containing protein</fullName>
    </recommendedName>
</protein>
<sequence length="199" mass="21704">MRALLPKQALANAILLTTLCLPMAAQAAPADPATTTSPQPEQEQPRRRRFRIGPEIGVYLPTDSKTRDRFGDTWFTFGIGLGPIPEPQQRGIFGIDLNVLYRKRGDNRALVIPLGVSYRRSLSVGPTAPYVGASLNLVFADLKSEEDDVDSGLRTTAGASVFLGTTFSENGYVEARYMGISKIRGFDLSGLNLRAGLRF</sequence>
<dbReference type="AlphaFoldDB" id="A0A6J4HXY1"/>
<evidence type="ECO:0000256" key="1">
    <source>
        <dbReference type="SAM" id="MobiDB-lite"/>
    </source>
</evidence>
<evidence type="ECO:0000256" key="2">
    <source>
        <dbReference type="SAM" id="SignalP"/>
    </source>
</evidence>